<keyword evidence="1" id="KW-0645">Protease</keyword>
<proteinExistence type="predicted"/>
<dbReference type="AlphaFoldDB" id="A0A392RW22"/>
<comment type="caution">
    <text evidence="1">The sequence shown here is derived from an EMBL/GenBank/DDBJ whole genome shotgun (WGS) entry which is preliminary data.</text>
</comment>
<accession>A0A392RW22</accession>
<evidence type="ECO:0000313" key="1">
    <source>
        <dbReference type="EMBL" id="MCI40833.1"/>
    </source>
</evidence>
<protein>
    <submittedName>
        <fullName evidence="1">Subtilisin-like protease SDD1-like</fullName>
    </submittedName>
</protein>
<keyword evidence="2" id="KW-1185">Reference proteome</keyword>
<dbReference type="Proteomes" id="UP000265520">
    <property type="component" value="Unassembled WGS sequence"/>
</dbReference>
<feature type="non-terminal residue" evidence="1">
    <location>
        <position position="84"/>
    </location>
</feature>
<dbReference type="GO" id="GO:0006508">
    <property type="term" value="P:proteolysis"/>
    <property type="evidence" value="ECO:0007669"/>
    <property type="project" value="UniProtKB-KW"/>
</dbReference>
<reference evidence="1 2" key="1">
    <citation type="journal article" date="2018" name="Front. Plant Sci.">
        <title>Red Clover (Trifolium pratense) and Zigzag Clover (T. medium) - A Picture of Genomic Similarities and Differences.</title>
        <authorList>
            <person name="Dluhosova J."/>
            <person name="Istvanek J."/>
            <person name="Nedelnik J."/>
            <person name="Repkova J."/>
        </authorList>
    </citation>
    <scope>NUCLEOTIDE SEQUENCE [LARGE SCALE GENOMIC DNA]</scope>
    <source>
        <strain evidence="2">cv. 10/8</strain>
        <tissue evidence="1">Leaf</tissue>
    </source>
</reference>
<dbReference type="Gene3D" id="3.50.30.30">
    <property type="match status" value="1"/>
</dbReference>
<dbReference type="GO" id="GO:0008233">
    <property type="term" value="F:peptidase activity"/>
    <property type="evidence" value="ECO:0007669"/>
    <property type="project" value="UniProtKB-KW"/>
</dbReference>
<sequence>MILANTQQNSEEDSVNVHVLPAILVGFDELADLKSYINSTTSQRAKFYKHVIAPGLTSLLLGTQNLGPIGLPEDTKSVNFSVMP</sequence>
<name>A0A392RW22_9FABA</name>
<dbReference type="EMBL" id="LXQA010284456">
    <property type="protein sequence ID" value="MCI40833.1"/>
    <property type="molecule type" value="Genomic_DNA"/>
</dbReference>
<evidence type="ECO:0000313" key="2">
    <source>
        <dbReference type="Proteomes" id="UP000265520"/>
    </source>
</evidence>
<keyword evidence="1" id="KW-0378">Hydrolase</keyword>
<organism evidence="1 2">
    <name type="scientific">Trifolium medium</name>
    <dbReference type="NCBI Taxonomy" id="97028"/>
    <lineage>
        <taxon>Eukaryota</taxon>
        <taxon>Viridiplantae</taxon>
        <taxon>Streptophyta</taxon>
        <taxon>Embryophyta</taxon>
        <taxon>Tracheophyta</taxon>
        <taxon>Spermatophyta</taxon>
        <taxon>Magnoliopsida</taxon>
        <taxon>eudicotyledons</taxon>
        <taxon>Gunneridae</taxon>
        <taxon>Pentapetalae</taxon>
        <taxon>rosids</taxon>
        <taxon>fabids</taxon>
        <taxon>Fabales</taxon>
        <taxon>Fabaceae</taxon>
        <taxon>Papilionoideae</taxon>
        <taxon>50 kb inversion clade</taxon>
        <taxon>NPAAA clade</taxon>
        <taxon>Hologalegina</taxon>
        <taxon>IRL clade</taxon>
        <taxon>Trifolieae</taxon>
        <taxon>Trifolium</taxon>
    </lineage>
</organism>
<dbReference type="CDD" id="cd02120">
    <property type="entry name" value="PA_subtilisin_like"/>
    <property type="match status" value="1"/>
</dbReference>